<dbReference type="AlphaFoldDB" id="A0A918D6K4"/>
<organism evidence="3 4">
    <name type="scientific">Streptomyces albiflavescens</name>
    <dbReference type="NCBI Taxonomy" id="1623582"/>
    <lineage>
        <taxon>Bacteria</taxon>
        <taxon>Bacillati</taxon>
        <taxon>Actinomycetota</taxon>
        <taxon>Actinomycetes</taxon>
        <taxon>Kitasatosporales</taxon>
        <taxon>Streptomycetaceae</taxon>
        <taxon>Streptomyces</taxon>
    </lineage>
</organism>
<dbReference type="CDD" id="cd02440">
    <property type="entry name" value="AdoMet_MTases"/>
    <property type="match status" value="1"/>
</dbReference>
<dbReference type="Proteomes" id="UP000600365">
    <property type="component" value="Unassembled WGS sequence"/>
</dbReference>
<reference evidence="3 4" key="1">
    <citation type="journal article" date="2014" name="Int. J. Syst. Evol. Microbiol.">
        <title>Complete genome sequence of Corynebacterium casei LMG S-19264T (=DSM 44701T), isolated from a smear-ripened cheese.</title>
        <authorList>
            <consortium name="US DOE Joint Genome Institute (JGI-PGF)"/>
            <person name="Walter F."/>
            <person name="Albersmeier A."/>
            <person name="Kalinowski J."/>
            <person name="Ruckert C."/>
        </authorList>
    </citation>
    <scope>NUCLEOTIDE SEQUENCE [LARGE SCALE GENOMIC DNA]</scope>
    <source>
        <strain evidence="3 4">CGMCC 4.7111</strain>
    </source>
</reference>
<evidence type="ECO:0000256" key="1">
    <source>
        <dbReference type="ARBA" id="ARBA00022679"/>
    </source>
</evidence>
<feature type="domain" description="Methyltransferase type 11" evidence="2">
    <location>
        <begin position="47"/>
        <end position="140"/>
    </location>
</feature>
<keyword evidence="1" id="KW-0808">Transferase</keyword>
<comment type="caution">
    <text evidence="3">The sequence shown here is derived from an EMBL/GenBank/DDBJ whole genome shotgun (WGS) entry which is preliminary data.</text>
</comment>
<sequence length="265" mass="28321">MSGISGYAFDNTSEHAGGRFDALESCYDPVSFARLADLGVGPGMRCLELGGGGGSVAVWLADRVGPTGSVLVTDIEPRWMDGLPGRANLRVIRHDIGAEELPEGGFDLIHARLVLLHVSERNAALDRLVRALRPGGLLVLDEFDCGWIPVLASPSPGSAELFEKTHEAVMGIITAAGADMRWGAHAYAALRRAGLTDVASATYAESWRGGSPGARLHQINIRQLGGRLVEEGLTEEQLEQCLRLLDDPGFAVNSYPLITTWGVRP</sequence>
<name>A0A918D6K4_9ACTN</name>
<dbReference type="GO" id="GO:0017000">
    <property type="term" value="P:antibiotic biosynthetic process"/>
    <property type="evidence" value="ECO:0007669"/>
    <property type="project" value="UniProtKB-ARBA"/>
</dbReference>
<dbReference type="Gene3D" id="3.40.50.150">
    <property type="entry name" value="Vaccinia Virus protein VP39"/>
    <property type="match status" value="1"/>
</dbReference>
<protein>
    <submittedName>
        <fullName evidence="3">Methyltransferase</fullName>
    </submittedName>
</protein>
<keyword evidence="3" id="KW-0489">Methyltransferase</keyword>
<keyword evidence="4" id="KW-1185">Reference proteome</keyword>
<dbReference type="InterPro" id="IPR029063">
    <property type="entry name" value="SAM-dependent_MTases_sf"/>
</dbReference>
<dbReference type="Pfam" id="PF08241">
    <property type="entry name" value="Methyltransf_11"/>
    <property type="match status" value="1"/>
</dbReference>
<dbReference type="PANTHER" id="PTHR43861">
    <property type="entry name" value="TRANS-ACONITATE 2-METHYLTRANSFERASE-RELATED"/>
    <property type="match status" value="1"/>
</dbReference>
<dbReference type="InterPro" id="IPR013216">
    <property type="entry name" value="Methyltransf_11"/>
</dbReference>
<dbReference type="GO" id="GO:0008757">
    <property type="term" value="F:S-adenosylmethionine-dependent methyltransferase activity"/>
    <property type="evidence" value="ECO:0007669"/>
    <property type="project" value="InterPro"/>
</dbReference>
<dbReference type="SUPFAM" id="SSF53335">
    <property type="entry name" value="S-adenosyl-L-methionine-dependent methyltransferases"/>
    <property type="match status" value="1"/>
</dbReference>
<dbReference type="EMBL" id="BMMM01000008">
    <property type="protein sequence ID" value="GGN70415.1"/>
    <property type="molecule type" value="Genomic_DNA"/>
</dbReference>
<accession>A0A918D6K4</accession>
<evidence type="ECO:0000313" key="3">
    <source>
        <dbReference type="EMBL" id="GGN70415.1"/>
    </source>
</evidence>
<proteinExistence type="predicted"/>
<evidence type="ECO:0000313" key="4">
    <source>
        <dbReference type="Proteomes" id="UP000600365"/>
    </source>
</evidence>
<dbReference type="GO" id="GO:0032259">
    <property type="term" value="P:methylation"/>
    <property type="evidence" value="ECO:0007669"/>
    <property type="project" value="UniProtKB-KW"/>
</dbReference>
<gene>
    <name evidence="3" type="ORF">GCM10011579_045590</name>
</gene>
<dbReference type="RefSeq" id="WP_189187897.1">
    <property type="nucleotide sequence ID" value="NZ_BMMM01000008.1"/>
</dbReference>
<dbReference type="PANTHER" id="PTHR43861:SF3">
    <property type="entry name" value="PUTATIVE (AFU_ORTHOLOGUE AFUA_2G14390)-RELATED"/>
    <property type="match status" value="1"/>
</dbReference>
<evidence type="ECO:0000259" key="2">
    <source>
        <dbReference type="Pfam" id="PF08241"/>
    </source>
</evidence>